<dbReference type="PANTHER" id="PTHR21879:SF1">
    <property type="entry name" value="FI01546P"/>
    <property type="match status" value="1"/>
</dbReference>
<dbReference type="CTD" id="40763"/>
<reference evidence="3" key="1">
    <citation type="submission" date="2014-11" db="EMBL/GenBank/DDBJ databases">
        <authorList>
            <person name="Geib S."/>
        </authorList>
    </citation>
    <scope>NUCLEOTIDE SEQUENCE</scope>
</reference>
<dbReference type="EMBL" id="GBXI01015882">
    <property type="protein sequence ID" value="JAC98409.1"/>
    <property type="molecule type" value="Transcribed_RNA"/>
</dbReference>
<dbReference type="AlphaFoldDB" id="A0A0A1WIS1"/>
<gene>
    <name evidence="3" type="primary">hisH</name>
    <name evidence="3" type="ORF">g.16510</name>
</gene>
<feature type="signal peptide" evidence="2">
    <location>
        <begin position="1"/>
        <end position="16"/>
    </location>
</feature>
<dbReference type="Pfam" id="PF07898">
    <property type="entry name" value="DUF1676"/>
    <property type="match status" value="1"/>
</dbReference>
<keyword evidence="1" id="KW-0472">Membrane</keyword>
<dbReference type="InterPro" id="IPR012464">
    <property type="entry name" value="DUF1676"/>
</dbReference>
<keyword evidence="1" id="KW-0812">Transmembrane</keyword>
<dbReference type="PANTHER" id="PTHR21879">
    <property type="entry name" value="FI03362P-RELATED-RELATED"/>
    <property type="match status" value="1"/>
</dbReference>
<feature type="transmembrane region" description="Helical" evidence="1">
    <location>
        <begin position="158"/>
        <end position="191"/>
    </location>
</feature>
<protein>
    <submittedName>
        <fullName evidence="3">Imidazole glycerol phosphate synthase subunit HisH</fullName>
    </submittedName>
</protein>
<proteinExistence type="predicted"/>
<dbReference type="GeneID" id="105212396"/>
<dbReference type="GO" id="GO:0016020">
    <property type="term" value="C:membrane"/>
    <property type="evidence" value="ECO:0007669"/>
    <property type="project" value="TreeGrafter"/>
</dbReference>
<evidence type="ECO:0000256" key="1">
    <source>
        <dbReference type="SAM" id="Phobius"/>
    </source>
</evidence>
<name>A0A0A1WIS1_ZEUCU</name>
<reference evidence="3" key="2">
    <citation type="journal article" date="2015" name="Gigascience">
        <title>Reconstructing a comprehensive transcriptome assembly of a white-pupal translocated strain of the pest fruit fly Bactrocera cucurbitae.</title>
        <authorList>
            <person name="Sim S.B."/>
            <person name="Calla B."/>
            <person name="Hall B."/>
            <person name="DeRego T."/>
            <person name="Geib S.M."/>
        </authorList>
    </citation>
    <scope>NUCLEOTIDE SEQUENCE</scope>
</reference>
<sequence>MFKFVCLFALVATSAASSVNQVSETDSLLTNALKMVKECGDRSMVLCMKERALHYFDTENGDVKLTEGISLIKTDDIPVGRSLNDAALPEEPEARENEVDALLVERVARFFGTHTLQFKVPKDSIQDMQRALEESRGKKKEKKKYLLPLLMLFKLKMAALLPLAIGFLALISFKALVIGKIALLLSGIIGLKKLLESKKENYEVVAHPHYSHEEHGYARSLREAQNLAYSAYQQ</sequence>
<organism evidence="3">
    <name type="scientific">Zeugodacus cucurbitae</name>
    <name type="common">Melon fruit fly</name>
    <name type="synonym">Bactrocera cucurbitae</name>
    <dbReference type="NCBI Taxonomy" id="28588"/>
    <lineage>
        <taxon>Eukaryota</taxon>
        <taxon>Metazoa</taxon>
        <taxon>Ecdysozoa</taxon>
        <taxon>Arthropoda</taxon>
        <taxon>Hexapoda</taxon>
        <taxon>Insecta</taxon>
        <taxon>Pterygota</taxon>
        <taxon>Neoptera</taxon>
        <taxon>Endopterygota</taxon>
        <taxon>Diptera</taxon>
        <taxon>Brachycera</taxon>
        <taxon>Muscomorpha</taxon>
        <taxon>Tephritoidea</taxon>
        <taxon>Tephritidae</taxon>
        <taxon>Zeugodacus</taxon>
        <taxon>Zeugodacus</taxon>
    </lineage>
</organism>
<evidence type="ECO:0000313" key="3">
    <source>
        <dbReference type="EMBL" id="JAC98409.1"/>
    </source>
</evidence>
<feature type="chain" id="PRO_5001982573" evidence="2">
    <location>
        <begin position="17"/>
        <end position="234"/>
    </location>
</feature>
<accession>A0A0A1WIS1</accession>
<keyword evidence="1" id="KW-1133">Transmembrane helix</keyword>
<dbReference type="OrthoDB" id="8194491at2759"/>
<keyword evidence="2" id="KW-0732">Signal</keyword>
<evidence type="ECO:0000256" key="2">
    <source>
        <dbReference type="SAM" id="SignalP"/>
    </source>
</evidence>